<comment type="caution">
    <text evidence="1">The sequence shown here is derived from an EMBL/GenBank/DDBJ whole genome shotgun (WGS) entry which is preliminary data.</text>
</comment>
<name>A0A4U1CUQ0_9SPHI</name>
<sequence>MKEIYAFYNTHSKYTKNYGSHKENYLRFSIRVLIDVISLPISELIEQLEKQYIQNREDQILNLDGKEYLIRVLV</sequence>
<organism evidence="1 2">
    <name type="scientific">Pedobacter polaris</name>
    <dbReference type="NCBI Taxonomy" id="2571273"/>
    <lineage>
        <taxon>Bacteria</taxon>
        <taxon>Pseudomonadati</taxon>
        <taxon>Bacteroidota</taxon>
        <taxon>Sphingobacteriia</taxon>
        <taxon>Sphingobacteriales</taxon>
        <taxon>Sphingobacteriaceae</taxon>
        <taxon>Pedobacter</taxon>
    </lineage>
</organism>
<gene>
    <name evidence="1" type="ORF">FA048_11880</name>
</gene>
<evidence type="ECO:0000313" key="2">
    <source>
        <dbReference type="Proteomes" id="UP000309488"/>
    </source>
</evidence>
<reference evidence="1 2" key="1">
    <citation type="submission" date="2019-04" db="EMBL/GenBank/DDBJ databases">
        <title>Pedobacter sp. RP-3-22 sp. nov., isolated from Arctic soil.</title>
        <authorList>
            <person name="Dahal R.H."/>
            <person name="Kim D.-U."/>
        </authorList>
    </citation>
    <scope>NUCLEOTIDE SEQUENCE [LARGE SCALE GENOMIC DNA]</scope>
    <source>
        <strain evidence="1 2">RP-3-22</strain>
    </source>
</reference>
<proteinExistence type="predicted"/>
<dbReference type="AlphaFoldDB" id="A0A4U1CUQ0"/>
<protein>
    <submittedName>
        <fullName evidence="1">Uncharacterized protein</fullName>
    </submittedName>
</protein>
<dbReference type="RefSeq" id="WP_136841123.1">
    <property type="nucleotide sequence ID" value="NZ_SWBR01000002.1"/>
</dbReference>
<keyword evidence="2" id="KW-1185">Reference proteome</keyword>
<accession>A0A4U1CUQ0</accession>
<evidence type="ECO:0000313" key="1">
    <source>
        <dbReference type="EMBL" id="TKC10860.1"/>
    </source>
</evidence>
<dbReference type="EMBL" id="SWBR01000002">
    <property type="protein sequence ID" value="TKC10860.1"/>
    <property type="molecule type" value="Genomic_DNA"/>
</dbReference>
<dbReference type="Proteomes" id="UP000309488">
    <property type="component" value="Unassembled WGS sequence"/>
</dbReference>